<dbReference type="CDD" id="cd07521">
    <property type="entry name" value="HAD_FCP1-like"/>
    <property type="match status" value="1"/>
</dbReference>
<dbReference type="SMART" id="SM00577">
    <property type="entry name" value="CPDc"/>
    <property type="match status" value="1"/>
</dbReference>
<dbReference type="NCBIfam" id="TIGR02251">
    <property type="entry name" value="HIF-SF_euk"/>
    <property type="match status" value="1"/>
</dbReference>
<feature type="compositionally biased region" description="Basic residues" evidence="1">
    <location>
        <begin position="198"/>
        <end position="213"/>
    </location>
</feature>
<dbReference type="InterPro" id="IPR036412">
    <property type="entry name" value="HAD-like_sf"/>
</dbReference>
<dbReference type="AlphaFoldDB" id="A0A094ZUT1"/>
<protein>
    <submittedName>
        <fullName evidence="3">CTD small phosphatase-like protein</fullName>
    </submittedName>
</protein>
<dbReference type="InterPro" id="IPR023214">
    <property type="entry name" value="HAD_sf"/>
</dbReference>
<reference evidence="3" key="1">
    <citation type="journal article" date="2012" name="Nat. Genet.">
        <title>Whole-genome sequence of Schistosoma haematobium.</title>
        <authorList>
            <person name="Young N.D."/>
            <person name="Jex A.R."/>
            <person name="Li B."/>
            <person name="Liu S."/>
            <person name="Yang L."/>
            <person name="Xiong Z."/>
            <person name="Li Y."/>
            <person name="Cantacessi C."/>
            <person name="Hall R.S."/>
            <person name="Xu X."/>
            <person name="Chen F."/>
            <person name="Wu X."/>
            <person name="Zerlotini A."/>
            <person name="Oliveira G."/>
            <person name="Hofmann A."/>
            <person name="Zhang G."/>
            <person name="Fang X."/>
            <person name="Kang Y."/>
            <person name="Campbell B.E."/>
            <person name="Loukas A."/>
            <person name="Ranganathan S."/>
            <person name="Rollinson D."/>
            <person name="Rinaldi G."/>
            <person name="Brindley P.J."/>
            <person name="Yang H."/>
            <person name="Wang J."/>
            <person name="Wang J."/>
            <person name="Gasser R.B."/>
        </authorList>
    </citation>
    <scope>NUCLEOTIDE SEQUENCE [LARGE SCALE GENOMIC DNA]</scope>
</reference>
<sequence>MDGVPYQNKKSYSGDDMSSEPCKSLCLSSRPENGSLLVPVGQKSIDIQHLGDISSEEYERLVLSPPPVPLNLEAASAAIYEAACRSHSRTQSISDSTPSLKIIKHEGYTDSHSNCSARSSAHEISKQGPKEVLPCHTDTKPQNKWRRFLCCFPDKACRPLPSKRKDSSSVKGTLSAKSPSPSDGKSNFNEVNDLVNKKSTKPAKSGSKKRSGKLKGLSVDDTTGCKADQLAPPSSTEELPIPTASIFQPVLPSMVLNALGSKADSSIHSASVSNGYSFSDPDVRVESPVLRSTVGMNVNTSKSHYPFQFSALKRNTSNDAYGIKLTDNTECQSPTTQVENTNGFESAHHVIHQQLQPLHSSWVECDNPDGNHLVPDSYPHDQYAINYDRNNGQGDASSENLDHLPPGIDLLGEVDSDCVNKKCLVLDLDETLVHSSFKYVENADFVVPVEINGTIQQFHMSSHLQHGNLGLKHYPEQRVSFGVRIVYVRKRPYLDKFLKAIGPLFECVMFTASLRKYADPVCDYIDASSYFRHRLFREACVDHQCNLIKDLSRLGRDVEQICIVDNSPISFLFQPSNALQIVSWFGDLADQALCELIPYLTGLASARTVVDYLREFRPPQNAAVAQPATPTWLLLFNHSLPGDMNTLEDSEGGELEDDDIAVNYHEEDAVLSPHYSLNHNRFS</sequence>
<proteinExistence type="predicted"/>
<gene>
    <name evidence="3" type="ORF">MS3_05196</name>
</gene>
<evidence type="ECO:0000259" key="2">
    <source>
        <dbReference type="PROSITE" id="PS50969"/>
    </source>
</evidence>
<dbReference type="Pfam" id="PF03031">
    <property type="entry name" value="NIF"/>
    <property type="match status" value="1"/>
</dbReference>
<dbReference type="InterPro" id="IPR004274">
    <property type="entry name" value="FCP1_dom"/>
</dbReference>
<dbReference type="EMBL" id="KL250821">
    <property type="protein sequence ID" value="KGB36884.1"/>
    <property type="molecule type" value="Genomic_DNA"/>
</dbReference>
<dbReference type="PANTHER" id="PTHR12210">
    <property type="entry name" value="DULLARD PROTEIN PHOSPHATASE"/>
    <property type="match status" value="1"/>
</dbReference>
<feature type="domain" description="FCP1 homology" evidence="2">
    <location>
        <begin position="417"/>
        <end position="603"/>
    </location>
</feature>
<dbReference type="InterPro" id="IPR050365">
    <property type="entry name" value="TIM50"/>
</dbReference>
<dbReference type="InterPro" id="IPR011948">
    <property type="entry name" value="Dullard_phosphatase"/>
</dbReference>
<organism evidence="3">
    <name type="scientific">Schistosoma haematobium</name>
    <name type="common">Blood fluke</name>
    <dbReference type="NCBI Taxonomy" id="6185"/>
    <lineage>
        <taxon>Eukaryota</taxon>
        <taxon>Metazoa</taxon>
        <taxon>Spiralia</taxon>
        <taxon>Lophotrochozoa</taxon>
        <taxon>Platyhelminthes</taxon>
        <taxon>Trematoda</taxon>
        <taxon>Digenea</taxon>
        <taxon>Strigeidida</taxon>
        <taxon>Schistosomatoidea</taxon>
        <taxon>Schistosomatidae</taxon>
        <taxon>Schistosoma</taxon>
    </lineage>
</organism>
<feature type="compositionally biased region" description="Polar residues" evidence="1">
    <location>
        <begin position="169"/>
        <end position="190"/>
    </location>
</feature>
<name>A0A094ZUT1_SCHHA</name>
<feature type="region of interest" description="Disordered" evidence="1">
    <location>
        <begin position="161"/>
        <end position="241"/>
    </location>
</feature>
<evidence type="ECO:0000256" key="1">
    <source>
        <dbReference type="SAM" id="MobiDB-lite"/>
    </source>
</evidence>
<accession>A0A094ZUT1</accession>
<dbReference type="Gene3D" id="3.40.50.1000">
    <property type="entry name" value="HAD superfamily/HAD-like"/>
    <property type="match status" value="1"/>
</dbReference>
<dbReference type="STRING" id="6185.A0A094ZUT1"/>
<feature type="region of interest" description="Disordered" evidence="1">
    <location>
        <begin position="1"/>
        <end position="25"/>
    </location>
</feature>
<evidence type="ECO:0000313" key="3">
    <source>
        <dbReference type="EMBL" id="KGB36884.1"/>
    </source>
</evidence>
<dbReference type="SUPFAM" id="SSF56784">
    <property type="entry name" value="HAD-like"/>
    <property type="match status" value="1"/>
</dbReference>
<dbReference type="PROSITE" id="PS50969">
    <property type="entry name" value="FCP1"/>
    <property type="match status" value="1"/>
</dbReference>
<dbReference type="GO" id="GO:0016791">
    <property type="term" value="F:phosphatase activity"/>
    <property type="evidence" value="ECO:0007669"/>
    <property type="project" value="InterPro"/>
</dbReference>